<sequence length="147" mass="16699">MAHAEAKSKRARAVPLTQDMISALEQRRRTTTDLVFTREYTRGDGPPKLIRQIDKRDFARACRATGMVDFHWHDLRHTWASWHVQHGTPLMVLKELGGWETIAMVQKYAPLAPSRLAQHAGTVTFWAQSLEQKEKTPLSEAAQILAA</sequence>
<dbReference type="AlphaFoldDB" id="A0AAX0UDI9"/>
<evidence type="ECO:0000256" key="1">
    <source>
        <dbReference type="ARBA" id="ARBA00022908"/>
    </source>
</evidence>
<evidence type="ECO:0000313" key="4">
    <source>
        <dbReference type="EMBL" id="PJO66394.1"/>
    </source>
</evidence>
<dbReference type="GO" id="GO:0006310">
    <property type="term" value="P:DNA recombination"/>
    <property type="evidence" value="ECO:0007669"/>
    <property type="project" value="UniProtKB-KW"/>
</dbReference>
<comment type="caution">
    <text evidence="4">The sequence shown here is derived from an EMBL/GenBank/DDBJ whole genome shotgun (WGS) entry which is preliminary data.</text>
</comment>
<dbReference type="InterPro" id="IPR050090">
    <property type="entry name" value="Tyrosine_recombinase_XerCD"/>
</dbReference>
<evidence type="ECO:0000256" key="2">
    <source>
        <dbReference type="ARBA" id="ARBA00023172"/>
    </source>
</evidence>
<proteinExistence type="predicted"/>
<feature type="domain" description="Tyr recombinase" evidence="3">
    <location>
        <begin position="1"/>
        <end position="121"/>
    </location>
</feature>
<evidence type="ECO:0000313" key="5">
    <source>
        <dbReference type="Proteomes" id="UP000231878"/>
    </source>
</evidence>
<name>A0AAX0UDI9_BURPE</name>
<dbReference type="EMBL" id="PHRB01000007">
    <property type="protein sequence ID" value="PJO66394.1"/>
    <property type="molecule type" value="Genomic_DNA"/>
</dbReference>
<dbReference type="PROSITE" id="PS51898">
    <property type="entry name" value="TYR_RECOMBINASE"/>
    <property type="match status" value="1"/>
</dbReference>
<accession>A0AAX0UDI9</accession>
<dbReference type="Pfam" id="PF00589">
    <property type="entry name" value="Phage_integrase"/>
    <property type="match status" value="1"/>
</dbReference>
<keyword evidence="1" id="KW-0229">DNA integration</keyword>
<dbReference type="InterPro" id="IPR011010">
    <property type="entry name" value="DNA_brk_join_enz"/>
</dbReference>
<dbReference type="PANTHER" id="PTHR30349:SF64">
    <property type="entry name" value="PROPHAGE INTEGRASE INTD-RELATED"/>
    <property type="match status" value="1"/>
</dbReference>
<evidence type="ECO:0000259" key="3">
    <source>
        <dbReference type="PROSITE" id="PS51898"/>
    </source>
</evidence>
<dbReference type="PANTHER" id="PTHR30349">
    <property type="entry name" value="PHAGE INTEGRASE-RELATED"/>
    <property type="match status" value="1"/>
</dbReference>
<dbReference type="InterPro" id="IPR002104">
    <property type="entry name" value="Integrase_catalytic"/>
</dbReference>
<dbReference type="GO" id="GO:0015074">
    <property type="term" value="P:DNA integration"/>
    <property type="evidence" value="ECO:0007669"/>
    <property type="project" value="UniProtKB-KW"/>
</dbReference>
<reference evidence="4 5" key="1">
    <citation type="submission" date="2017-11" db="EMBL/GenBank/DDBJ databases">
        <title>Molecular characterization of Burkholderia pseudomallei and closely related isolates from Vietnam.</title>
        <authorList>
            <person name="Ustinov D.V."/>
            <person name="Antonov A.S."/>
            <person name="Avdusheva E.F."/>
            <person name="Shpak I.M."/>
            <person name="Zakharova I.B."/>
            <person name="Thi L.A."/>
            <person name="Teteryatnikova N."/>
            <person name="Lopasteyskaya Y.A."/>
            <person name="Kuzyutina J.A."/>
            <person name="Ngo T.N."/>
            <person name="Victorov D.V."/>
        </authorList>
    </citation>
    <scope>NUCLEOTIDE SEQUENCE [LARGE SCALE GENOMIC DNA]</scope>
    <source>
        <strain evidence="4 5">V1512</strain>
    </source>
</reference>
<protein>
    <submittedName>
        <fullName evidence="4">Integrase</fullName>
    </submittedName>
</protein>
<dbReference type="SUPFAM" id="SSF56349">
    <property type="entry name" value="DNA breaking-rejoining enzymes"/>
    <property type="match status" value="1"/>
</dbReference>
<keyword evidence="2" id="KW-0233">DNA recombination</keyword>
<dbReference type="GO" id="GO:0003677">
    <property type="term" value="F:DNA binding"/>
    <property type="evidence" value="ECO:0007669"/>
    <property type="project" value="InterPro"/>
</dbReference>
<gene>
    <name evidence="4" type="ORF">CWD88_09095</name>
</gene>
<dbReference type="Gene3D" id="1.10.443.10">
    <property type="entry name" value="Intergrase catalytic core"/>
    <property type="match status" value="1"/>
</dbReference>
<dbReference type="InterPro" id="IPR013762">
    <property type="entry name" value="Integrase-like_cat_sf"/>
</dbReference>
<organism evidence="4 5">
    <name type="scientific">Burkholderia pseudomallei</name>
    <name type="common">Pseudomonas pseudomallei</name>
    <dbReference type="NCBI Taxonomy" id="28450"/>
    <lineage>
        <taxon>Bacteria</taxon>
        <taxon>Pseudomonadati</taxon>
        <taxon>Pseudomonadota</taxon>
        <taxon>Betaproteobacteria</taxon>
        <taxon>Burkholderiales</taxon>
        <taxon>Burkholderiaceae</taxon>
        <taxon>Burkholderia</taxon>
        <taxon>pseudomallei group</taxon>
    </lineage>
</organism>
<dbReference type="Proteomes" id="UP000231878">
    <property type="component" value="Unassembled WGS sequence"/>
</dbReference>